<evidence type="ECO:0000313" key="3">
    <source>
        <dbReference type="Proteomes" id="UP001152622"/>
    </source>
</evidence>
<feature type="region of interest" description="Disordered" evidence="1">
    <location>
        <begin position="74"/>
        <end position="97"/>
    </location>
</feature>
<keyword evidence="3" id="KW-1185">Reference proteome</keyword>
<dbReference type="PANTHER" id="PTHR47331">
    <property type="entry name" value="PHD-TYPE DOMAIN-CONTAINING PROTEIN"/>
    <property type="match status" value="1"/>
</dbReference>
<comment type="caution">
    <text evidence="2">The sequence shown here is derived from an EMBL/GenBank/DDBJ whole genome shotgun (WGS) entry which is preliminary data.</text>
</comment>
<dbReference type="EMBL" id="JAINUF010000004">
    <property type="protein sequence ID" value="KAJ8364971.1"/>
    <property type="molecule type" value="Genomic_DNA"/>
</dbReference>
<dbReference type="OrthoDB" id="5987340at2759"/>
<accession>A0A9Q1J3Q2</accession>
<sequence length="279" mass="31216">MAGLGKESSVHARRIRSVYINDPGTTLKMVWRARIRNDPAFALSSFSSGPPKDERSMSGHVSTRMPVSVHKMDVTGKTDSSTDAAKREVDPGKQCPIHHKPHPLTKCRVFRNKTIEERKAYLKDNGLCFRCCASVSHTARDCKTVLRCRECESIHHSTAMHPGPAFTTERPVINELEPEDERKGTPTTAPLVSSTCTAVCGQGLMGRSCSKICLVRVYPRGQRDRSVNMYAILDDQSNRSLARPDLFDIFSIEQPSPLLIEDLCRTFGDDRKKSRRVLC</sequence>
<dbReference type="PANTHER" id="PTHR47331:SF6">
    <property type="entry name" value="DOUBLECORTIN DOMAIN-CONTAINING PROTEIN"/>
    <property type="match status" value="1"/>
</dbReference>
<name>A0A9Q1J3Q2_SYNKA</name>
<organism evidence="2 3">
    <name type="scientific">Synaphobranchus kaupii</name>
    <name type="common">Kaup's arrowtooth eel</name>
    <dbReference type="NCBI Taxonomy" id="118154"/>
    <lineage>
        <taxon>Eukaryota</taxon>
        <taxon>Metazoa</taxon>
        <taxon>Chordata</taxon>
        <taxon>Craniata</taxon>
        <taxon>Vertebrata</taxon>
        <taxon>Euteleostomi</taxon>
        <taxon>Actinopterygii</taxon>
        <taxon>Neopterygii</taxon>
        <taxon>Teleostei</taxon>
        <taxon>Anguilliformes</taxon>
        <taxon>Synaphobranchidae</taxon>
        <taxon>Synaphobranchus</taxon>
    </lineage>
</organism>
<evidence type="ECO:0000256" key="1">
    <source>
        <dbReference type="SAM" id="MobiDB-lite"/>
    </source>
</evidence>
<reference evidence="2" key="1">
    <citation type="journal article" date="2023" name="Science">
        <title>Genome structures resolve the early diversification of teleost fishes.</title>
        <authorList>
            <person name="Parey E."/>
            <person name="Louis A."/>
            <person name="Montfort J."/>
            <person name="Bouchez O."/>
            <person name="Roques C."/>
            <person name="Iampietro C."/>
            <person name="Lluch J."/>
            <person name="Castinel A."/>
            <person name="Donnadieu C."/>
            <person name="Desvignes T."/>
            <person name="Floi Bucao C."/>
            <person name="Jouanno E."/>
            <person name="Wen M."/>
            <person name="Mejri S."/>
            <person name="Dirks R."/>
            <person name="Jansen H."/>
            <person name="Henkel C."/>
            <person name="Chen W.J."/>
            <person name="Zahm M."/>
            <person name="Cabau C."/>
            <person name="Klopp C."/>
            <person name="Thompson A.W."/>
            <person name="Robinson-Rechavi M."/>
            <person name="Braasch I."/>
            <person name="Lecointre G."/>
            <person name="Bobe J."/>
            <person name="Postlethwait J.H."/>
            <person name="Berthelot C."/>
            <person name="Roest Crollius H."/>
            <person name="Guiguen Y."/>
        </authorList>
    </citation>
    <scope>NUCLEOTIDE SEQUENCE</scope>
    <source>
        <strain evidence="2">WJC10195</strain>
    </source>
</reference>
<evidence type="ECO:0000313" key="2">
    <source>
        <dbReference type="EMBL" id="KAJ8364971.1"/>
    </source>
</evidence>
<dbReference type="Proteomes" id="UP001152622">
    <property type="component" value="Chromosome 4"/>
</dbReference>
<feature type="region of interest" description="Disordered" evidence="1">
    <location>
        <begin position="42"/>
        <end position="62"/>
    </location>
</feature>
<proteinExistence type="predicted"/>
<protein>
    <submittedName>
        <fullName evidence="2">Uncharacterized protein</fullName>
    </submittedName>
</protein>
<gene>
    <name evidence="2" type="ORF">SKAU_G00138020</name>
</gene>
<dbReference type="AlphaFoldDB" id="A0A9Q1J3Q2"/>